<evidence type="ECO:0000256" key="2">
    <source>
        <dbReference type="ARBA" id="ARBA00022528"/>
    </source>
</evidence>
<dbReference type="PANTHER" id="PTHR45987:SF26">
    <property type="entry name" value="LARGE RIBOSOMAL SUBUNIT PROTEIN BL12CX-RELATED"/>
    <property type="match status" value="1"/>
</dbReference>
<evidence type="ECO:0000256" key="3">
    <source>
        <dbReference type="ARBA" id="ARBA00022640"/>
    </source>
</evidence>
<keyword evidence="2" id="KW-0150">Chloroplast</keyword>
<dbReference type="InterPro" id="IPR000206">
    <property type="entry name" value="Ribosomal_bL12"/>
</dbReference>
<evidence type="ECO:0000256" key="5">
    <source>
        <dbReference type="ARBA" id="ARBA00023274"/>
    </source>
</evidence>
<dbReference type="Gene3D" id="3.30.1390.10">
    <property type="match status" value="1"/>
</dbReference>
<dbReference type="InterPro" id="IPR014719">
    <property type="entry name" value="Ribosomal_bL12_C/ClpS-like"/>
</dbReference>
<dbReference type="STRING" id="3635.A0A1U8PNP6"/>
<dbReference type="Pfam" id="PF00542">
    <property type="entry name" value="Ribosomal_L12"/>
    <property type="match status" value="1"/>
</dbReference>
<dbReference type="OrthoDB" id="10444037at2759"/>
<dbReference type="CDD" id="cd00387">
    <property type="entry name" value="Ribosomal_L7_L12"/>
    <property type="match status" value="1"/>
</dbReference>
<reference evidence="8" key="2">
    <citation type="submission" date="2025-08" db="UniProtKB">
        <authorList>
            <consortium name="RefSeq"/>
        </authorList>
    </citation>
    <scope>IDENTIFICATION</scope>
</reference>
<dbReference type="GO" id="GO:1990904">
    <property type="term" value="C:ribonucleoprotein complex"/>
    <property type="evidence" value="ECO:0007669"/>
    <property type="project" value="UniProtKB-KW"/>
</dbReference>
<evidence type="ECO:0000313" key="8">
    <source>
        <dbReference type="RefSeq" id="XP_016752805.1"/>
    </source>
</evidence>
<keyword evidence="5" id="KW-0687">Ribonucleoprotein</keyword>
<dbReference type="RefSeq" id="XP_016752805.1">
    <property type="nucleotide sequence ID" value="XM_016897316.1"/>
</dbReference>
<sequence>MGVLFWNSFNLVHSCECHEDGLVALGATDAGPAVVEEKTKSDMVIKEVSSNAQIAVIKAVKAIISLALKEAKEFFEGLPKKPRKEETNDAKKQLEEARAKVSLLRTLKKQPKERRLALQPWSSIISK</sequence>
<gene>
    <name evidence="8" type="primary">LOC107961074</name>
</gene>
<dbReference type="GO" id="GO:0005840">
    <property type="term" value="C:ribosome"/>
    <property type="evidence" value="ECO:0007669"/>
    <property type="project" value="UniProtKB-KW"/>
</dbReference>
<dbReference type="KEGG" id="ghi:107961074"/>
<dbReference type="SUPFAM" id="SSF54736">
    <property type="entry name" value="ClpS-like"/>
    <property type="match status" value="1"/>
</dbReference>
<feature type="domain" description="Large ribosomal subunit protein bL12 C-terminal" evidence="6">
    <location>
        <begin position="42"/>
        <end position="103"/>
    </location>
</feature>
<keyword evidence="3" id="KW-0934">Plastid</keyword>
<keyword evidence="4" id="KW-0689">Ribosomal protein</keyword>
<keyword evidence="7" id="KW-1185">Reference proteome</keyword>
<dbReference type="GO" id="GO:0003735">
    <property type="term" value="F:structural constituent of ribosome"/>
    <property type="evidence" value="ECO:0000318"/>
    <property type="project" value="GO_Central"/>
</dbReference>
<evidence type="ECO:0000259" key="6">
    <source>
        <dbReference type="Pfam" id="PF00542"/>
    </source>
</evidence>
<dbReference type="GeneID" id="107961074"/>
<dbReference type="AlphaFoldDB" id="A0A1U8PNP6"/>
<dbReference type="Proteomes" id="UP000818029">
    <property type="component" value="Chromosome D06"/>
</dbReference>
<comment type="subcellular location">
    <subcellularLocation>
        <location evidence="1">Plastid</location>
        <location evidence="1">Chloroplast</location>
    </subcellularLocation>
</comment>
<proteinExistence type="predicted"/>
<evidence type="ECO:0000256" key="1">
    <source>
        <dbReference type="ARBA" id="ARBA00004229"/>
    </source>
</evidence>
<dbReference type="GO" id="GO:0009507">
    <property type="term" value="C:chloroplast"/>
    <property type="evidence" value="ECO:0007669"/>
    <property type="project" value="UniProtKB-SubCell"/>
</dbReference>
<accession>A0A1U8PNP6</accession>
<protein>
    <submittedName>
        <fullName evidence="8">50S ribosomal protein L12, chloroplastic-like</fullName>
    </submittedName>
</protein>
<evidence type="ECO:0000256" key="4">
    <source>
        <dbReference type="ARBA" id="ARBA00022980"/>
    </source>
</evidence>
<dbReference type="InterPro" id="IPR013823">
    <property type="entry name" value="Ribosomal_bL12_C"/>
</dbReference>
<dbReference type="PaxDb" id="3635-A0A1U8PNP6"/>
<reference evidence="7" key="1">
    <citation type="journal article" date="2020" name="Nat. Genet.">
        <title>Genomic diversifications of five Gossypium allopolyploid species and their impact on cotton improvement.</title>
        <authorList>
            <person name="Chen Z.J."/>
            <person name="Sreedasyam A."/>
            <person name="Ando A."/>
            <person name="Song Q."/>
            <person name="De Santiago L.M."/>
            <person name="Hulse-Kemp A.M."/>
            <person name="Ding M."/>
            <person name="Ye W."/>
            <person name="Kirkbride R.C."/>
            <person name="Jenkins J."/>
            <person name="Plott C."/>
            <person name="Lovell J."/>
            <person name="Lin Y.M."/>
            <person name="Vaughn R."/>
            <person name="Liu B."/>
            <person name="Simpson S."/>
            <person name="Scheffler B.E."/>
            <person name="Wen L."/>
            <person name="Saski C.A."/>
            <person name="Grover C.E."/>
            <person name="Hu G."/>
            <person name="Conover J.L."/>
            <person name="Carlson J.W."/>
            <person name="Shu S."/>
            <person name="Boston L.B."/>
            <person name="Williams M."/>
            <person name="Peterson D.G."/>
            <person name="McGee K."/>
            <person name="Jones D.C."/>
            <person name="Wendel J.F."/>
            <person name="Stelly D.M."/>
            <person name="Grimwood J."/>
            <person name="Schmutz J."/>
        </authorList>
    </citation>
    <scope>NUCLEOTIDE SEQUENCE [LARGE SCALE GENOMIC DNA]</scope>
    <source>
        <strain evidence="7">cv. TM-1</strain>
    </source>
</reference>
<evidence type="ECO:0000313" key="7">
    <source>
        <dbReference type="Proteomes" id="UP000818029"/>
    </source>
</evidence>
<dbReference type="PANTHER" id="PTHR45987">
    <property type="entry name" value="39S RIBOSOMAL PROTEIN L12"/>
    <property type="match status" value="1"/>
</dbReference>
<organism evidence="7 8">
    <name type="scientific">Gossypium hirsutum</name>
    <name type="common">Upland cotton</name>
    <name type="synonym">Gossypium mexicanum</name>
    <dbReference type="NCBI Taxonomy" id="3635"/>
    <lineage>
        <taxon>Eukaryota</taxon>
        <taxon>Viridiplantae</taxon>
        <taxon>Streptophyta</taxon>
        <taxon>Embryophyta</taxon>
        <taxon>Tracheophyta</taxon>
        <taxon>Spermatophyta</taxon>
        <taxon>Magnoliopsida</taxon>
        <taxon>eudicotyledons</taxon>
        <taxon>Gunneridae</taxon>
        <taxon>Pentapetalae</taxon>
        <taxon>rosids</taxon>
        <taxon>malvids</taxon>
        <taxon>Malvales</taxon>
        <taxon>Malvaceae</taxon>
        <taxon>Malvoideae</taxon>
        <taxon>Gossypium</taxon>
    </lineage>
</organism>
<name>A0A1U8PNP6_GOSHI</name>
<dbReference type="GO" id="GO:0003729">
    <property type="term" value="F:mRNA binding"/>
    <property type="evidence" value="ECO:0000318"/>
    <property type="project" value="GO_Central"/>
</dbReference>
<dbReference type="GO" id="GO:0006412">
    <property type="term" value="P:translation"/>
    <property type="evidence" value="ECO:0000318"/>
    <property type="project" value="GO_Central"/>
</dbReference>